<accession>A0A1F5ECC9</accession>
<name>A0A1F5ECC9_9BACT</name>
<dbReference type="Proteomes" id="UP000177481">
    <property type="component" value="Unassembled WGS sequence"/>
</dbReference>
<gene>
    <name evidence="1" type="ORF">A3A71_03150</name>
</gene>
<proteinExistence type="predicted"/>
<sequence length="244" mass="28014">MKAKPQLKDDAIKLRMKGLSYREIKQEIDVSKSTLSSWLKNILLSPEHKQRLYTKQVAILNLGSRSHHLRRQGEISRIIGSAQNEVSAFLSDETVKLLGAAIYWAEGTKKGTTRVTNSDPALILFMVYWLKRVFGIETSSIRAWLNMYSQQDEKDLIAFWSDLTGIPAKNFGKSYIKPESKNYKKNTLYYGTIQISVPKSTDLQYRIQGLVRGFISTIDPKLKSTILRWEGLRDIQRTINLVEE</sequence>
<comment type="caution">
    <text evidence="1">The sequence shown here is derived from an EMBL/GenBank/DDBJ whole genome shotgun (WGS) entry which is preliminary data.</text>
</comment>
<evidence type="ECO:0000313" key="2">
    <source>
        <dbReference type="Proteomes" id="UP000177481"/>
    </source>
</evidence>
<reference evidence="1 2" key="1">
    <citation type="journal article" date="2016" name="Nat. Commun.">
        <title>Thousands of microbial genomes shed light on interconnected biogeochemical processes in an aquifer system.</title>
        <authorList>
            <person name="Anantharaman K."/>
            <person name="Brown C.T."/>
            <person name="Hug L.A."/>
            <person name="Sharon I."/>
            <person name="Castelle C.J."/>
            <person name="Probst A.J."/>
            <person name="Thomas B.C."/>
            <person name="Singh A."/>
            <person name="Wilkins M.J."/>
            <person name="Karaoz U."/>
            <person name="Brodie E.L."/>
            <person name="Williams K.H."/>
            <person name="Hubbard S.S."/>
            <person name="Banfield J.F."/>
        </authorList>
    </citation>
    <scope>NUCLEOTIDE SEQUENCE [LARGE SCALE GENOMIC DNA]</scope>
</reference>
<dbReference type="AlphaFoldDB" id="A0A1F5ECC9"/>
<evidence type="ECO:0000313" key="1">
    <source>
        <dbReference type="EMBL" id="OGD65062.1"/>
    </source>
</evidence>
<protein>
    <submittedName>
        <fullName evidence="1">Uncharacterized protein</fullName>
    </submittedName>
</protein>
<organism evidence="1 2">
    <name type="scientific">Candidatus Berkelbacteria bacterium RIFCSPLOWO2_01_FULL_50_28</name>
    <dbReference type="NCBI Taxonomy" id="1797471"/>
    <lineage>
        <taxon>Bacteria</taxon>
        <taxon>Candidatus Berkelbacteria</taxon>
    </lineage>
</organism>
<dbReference type="EMBL" id="MEZX01000001">
    <property type="protein sequence ID" value="OGD65062.1"/>
    <property type="molecule type" value="Genomic_DNA"/>
</dbReference>